<organism evidence="4 5">
    <name type="scientific">Herrania umbratica</name>
    <dbReference type="NCBI Taxonomy" id="108875"/>
    <lineage>
        <taxon>Eukaryota</taxon>
        <taxon>Viridiplantae</taxon>
        <taxon>Streptophyta</taxon>
        <taxon>Embryophyta</taxon>
        <taxon>Tracheophyta</taxon>
        <taxon>Spermatophyta</taxon>
        <taxon>Magnoliopsida</taxon>
        <taxon>eudicotyledons</taxon>
        <taxon>Gunneridae</taxon>
        <taxon>Pentapetalae</taxon>
        <taxon>rosids</taxon>
        <taxon>malvids</taxon>
        <taxon>Malvales</taxon>
        <taxon>Malvaceae</taxon>
        <taxon>Byttnerioideae</taxon>
        <taxon>Herrania</taxon>
    </lineage>
</organism>
<dbReference type="GeneID" id="110409776"/>
<dbReference type="AlphaFoldDB" id="A0A6J0ZKB0"/>
<dbReference type="RefSeq" id="XP_021274915.1">
    <property type="nucleotide sequence ID" value="XM_021419240.1"/>
</dbReference>
<dbReference type="OrthoDB" id="5835829at2759"/>
<evidence type="ECO:0000313" key="4">
    <source>
        <dbReference type="Proteomes" id="UP000504621"/>
    </source>
</evidence>
<dbReference type="FunFam" id="3.40.50.2000:FF:000037">
    <property type="entry name" value="Glycosyltransferase"/>
    <property type="match status" value="1"/>
</dbReference>
<evidence type="ECO:0000256" key="2">
    <source>
        <dbReference type="ARBA" id="ARBA00022676"/>
    </source>
</evidence>
<evidence type="ECO:0000256" key="3">
    <source>
        <dbReference type="ARBA" id="ARBA00022679"/>
    </source>
</evidence>
<dbReference type="Pfam" id="PF00201">
    <property type="entry name" value="UDPGT"/>
    <property type="match status" value="1"/>
</dbReference>
<name>A0A6J0ZKB0_9ROSI</name>
<dbReference type="Gene3D" id="3.40.50.2000">
    <property type="entry name" value="Glycogen Phosphorylase B"/>
    <property type="match status" value="2"/>
</dbReference>
<dbReference type="FunFam" id="3.40.50.2000:FF:000088">
    <property type="entry name" value="Glycosyltransferase"/>
    <property type="match status" value="1"/>
</dbReference>
<proteinExistence type="inferred from homology"/>
<sequence length="474" mass="53286">MADGTKLHIAMFPWLAFGHMIPYLELAKLIALKGHKISFISTPRNVDRLPKLPPTVASSIQFVKLPLPHVENPPENAEATIDLPYEKVPYLKIAFDGLQDSLAKFLETSSADWLLFDFAPHWLPPLAHNVGIPNALFSIFNAVSLTQVKPSSPLIDIQDDRKKPEDFTKPPKWVPFPSSAAFRLFEISRIFDSIAGEGSHTSDLYRFEEAIERCDAIAVRSCWEFEPEYLNLLKELHQKPVIPVGLLPPTAYNNGNHDDEAWKPIKEWLDKQQPGSVVYVAFGSEAKPSQEEVTEIALGLELSGLPFFWVLMPRQGGSDTESIELPDGFEERTVGRGVVCTSWAPQPQIVAHDSVGGFLSHAGWSSVVEAIESERVLILLTFLADQGLNARVLEEKKMGYVIPRNEDDGAFTRDSVAESLRLVMVEEEGKIYRAKAKEMKEIFGDWEKQDCYIDQLLSFLITNKNRIKGSRMEE</sequence>
<accession>A0A6J0ZKB0</accession>
<comment type="similarity">
    <text evidence="1">Belongs to the UDP-glycosyltransferase family.</text>
</comment>
<gene>
    <name evidence="5" type="primary">LOC110409776</name>
</gene>
<keyword evidence="3" id="KW-0808">Transferase</keyword>
<dbReference type="CDD" id="cd03784">
    <property type="entry name" value="GT1_Gtf-like"/>
    <property type="match status" value="1"/>
</dbReference>
<protein>
    <submittedName>
        <fullName evidence="5">UDP-glycosyltransferase 91A1-like</fullName>
    </submittedName>
</protein>
<evidence type="ECO:0000256" key="1">
    <source>
        <dbReference type="ARBA" id="ARBA00009995"/>
    </source>
</evidence>
<dbReference type="PANTHER" id="PTHR48045">
    <property type="entry name" value="UDP-GLYCOSYLTRANSFERASE 72B1"/>
    <property type="match status" value="1"/>
</dbReference>
<dbReference type="PANTHER" id="PTHR48045:SF20">
    <property type="entry name" value="UDP-RHAMNOSE:RHAMNOSYLTRANSFERASE 1"/>
    <property type="match status" value="1"/>
</dbReference>
<keyword evidence="2" id="KW-0328">Glycosyltransferase</keyword>
<keyword evidence="4" id="KW-1185">Reference proteome</keyword>
<dbReference type="SUPFAM" id="SSF53756">
    <property type="entry name" value="UDP-Glycosyltransferase/glycogen phosphorylase"/>
    <property type="match status" value="1"/>
</dbReference>
<dbReference type="InterPro" id="IPR002213">
    <property type="entry name" value="UDP_glucos_trans"/>
</dbReference>
<dbReference type="GO" id="GO:0008194">
    <property type="term" value="F:UDP-glycosyltransferase activity"/>
    <property type="evidence" value="ECO:0007669"/>
    <property type="project" value="InterPro"/>
</dbReference>
<dbReference type="Proteomes" id="UP000504621">
    <property type="component" value="Unplaced"/>
</dbReference>
<evidence type="ECO:0000313" key="5">
    <source>
        <dbReference type="RefSeq" id="XP_021274915.1"/>
    </source>
</evidence>
<reference evidence="5" key="1">
    <citation type="submission" date="2025-08" db="UniProtKB">
        <authorList>
            <consortium name="RefSeq"/>
        </authorList>
    </citation>
    <scope>IDENTIFICATION</scope>
    <source>
        <tissue evidence="5">Leaf</tissue>
    </source>
</reference>